<name>A0A8J7CKK8_9BACT</name>
<dbReference type="InterPro" id="IPR012349">
    <property type="entry name" value="Split_barrel_FMN-bd"/>
</dbReference>
<evidence type="ECO:0000313" key="3">
    <source>
        <dbReference type="Proteomes" id="UP000648239"/>
    </source>
</evidence>
<proteinExistence type="predicted"/>
<organism evidence="2 3">
    <name type="scientific">Candidatus Polarisedimenticola svalbardensis</name>
    <dbReference type="NCBI Taxonomy" id="2886004"/>
    <lineage>
        <taxon>Bacteria</taxon>
        <taxon>Pseudomonadati</taxon>
        <taxon>Acidobacteriota</taxon>
        <taxon>Candidatus Polarisedimenticolia</taxon>
        <taxon>Candidatus Polarisedimenticolales</taxon>
        <taxon>Candidatus Polarisedimenticolaceae</taxon>
        <taxon>Candidatus Polarisedimenticola</taxon>
    </lineage>
</organism>
<dbReference type="InterPro" id="IPR011576">
    <property type="entry name" value="Pyridox_Oxase_N"/>
</dbReference>
<dbReference type="EMBL" id="JACXWD010000008">
    <property type="protein sequence ID" value="MBD3867303.1"/>
    <property type="molecule type" value="Genomic_DNA"/>
</dbReference>
<protein>
    <submittedName>
        <fullName evidence="2">Pyridoxamine 5'-phosphate oxidase family protein</fullName>
    </submittedName>
</protein>
<dbReference type="AlphaFoldDB" id="A0A8J7CKK8"/>
<dbReference type="Proteomes" id="UP000648239">
    <property type="component" value="Unassembled WGS sequence"/>
</dbReference>
<dbReference type="Gene3D" id="2.30.110.10">
    <property type="entry name" value="Electron Transport, Fmn-binding Protein, Chain A"/>
    <property type="match status" value="1"/>
</dbReference>
<dbReference type="Pfam" id="PF01243">
    <property type="entry name" value="PNPOx_N"/>
    <property type="match status" value="1"/>
</dbReference>
<accession>A0A8J7CKK8</accession>
<feature type="domain" description="Pyridoxamine 5'-phosphate oxidase N-terminal" evidence="1">
    <location>
        <begin position="20"/>
        <end position="126"/>
    </location>
</feature>
<sequence length="167" mass="19073">MNIIDNWNEIKRLFKDSFRSSFHYAIATVSENGEPHVTPVGSLILGKPGHGIYFEKFPQHLPRNLETNKQVCVLAVNSSKWFWLRSLVGGKFTTPPAVRLHGVAGDLREATDTEVAIWQKRVQRVRFSRGHALIWRDMSLVREIEFTRVEPVLVGKMTSASWDVQST</sequence>
<reference evidence="2 3" key="1">
    <citation type="submission" date="2020-08" db="EMBL/GenBank/DDBJ databases">
        <title>Acidobacteriota in marine sediments use diverse sulfur dissimilation pathways.</title>
        <authorList>
            <person name="Wasmund K."/>
        </authorList>
    </citation>
    <scope>NUCLEOTIDE SEQUENCE [LARGE SCALE GENOMIC DNA]</scope>
    <source>
        <strain evidence="2">MAG AM4</strain>
    </source>
</reference>
<comment type="caution">
    <text evidence="2">The sequence shown here is derived from an EMBL/GenBank/DDBJ whole genome shotgun (WGS) entry which is preliminary data.</text>
</comment>
<evidence type="ECO:0000313" key="2">
    <source>
        <dbReference type="EMBL" id="MBD3867303.1"/>
    </source>
</evidence>
<gene>
    <name evidence="2" type="ORF">IFK94_04175</name>
</gene>
<evidence type="ECO:0000259" key="1">
    <source>
        <dbReference type="Pfam" id="PF01243"/>
    </source>
</evidence>
<dbReference type="SUPFAM" id="SSF50475">
    <property type="entry name" value="FMN-binding split barrel"/>
    <property type="match status" value="1"/>
</dbReference>